<name>A0A506PJR9_9FLAO</name>
<dbReference type="Gene3D" id="3.40.50.2000">
    <property type="entry name" value="Glycogen Phosphorylase B"/>
    <property type="match status" value="2"/>
</dbReference>
<dbReference type="AlphaFoldDB" id="A0A506PJR9"/>
<evidence type="ECO:0000259" key="2">
    <source>
        <dbReference type="Pfam" id="PF13439"/>
    </source>
</evidence>
<dbReference type="Proteomes" id="UP000317332">
    <property type="component" value="Unassembled WGS sequence"/>
</dbReference>
<sequence length="371" mass="42592">MYSHQKTYIICTSPKGNAISNYFFSLAKALHNNGNKVVIVVDKKNTNIKEYNGIPVVTWPSKRPTKLKDFIFFYKLCKQYKPDVTLGQFGATNLVLLVSKLLGIRNRWVYWHTMFLQIQTDSKSSSFKLWLLELRKKLLLRGYATQILTNSKATKQDLIHHFNFKEEQVNVLHLLISDYFENQPIKSKADRQFAVAFAGRMDNSKGQEHLVEAIPQILEQYPTLMFYFIGDGPNRAALEQRCTALKISDHIHFLGNLKLDFVYLYMSNVLIHISASKEEAFGLVNVEALSAGTPIIANNVGGIKDILVNGKNGYFCENDTFQIDLIKNITQILEGDWNAMSEFARKDFIDRFKYHDNNMSKQLNILNSLLT</sequence>
<evidence type="ECO:0000313" key="3">
    <source>
        <dbReference type="EMBL" id="TPV33869.1"/>
    </source>
</evidence>
<dbReference type="PANTHER" id="PTHR12526">
    <property type="entry name" value="GLYCOSYLTRANSFERASE"/>
    <property type="match status" value="1"/>
</dbReference>
<protein>
    <submittedName>
        <fullName evidence="3">Glycosyltransferase</fullName>
    </submittedName>
</protein>
<dbReference type="InterPro" id="IPR001296">
    <property type="entry name" value="Glyco_trans_1"/>
</dbReference>
<comment type="caution">
    <text evidence="3">The sequence shown here is derived from an EMBL/GenBank/DDBJ whole genome shotgun (WGS) entry which is preliminary data.</text>
</comment>
<feature type="domain" description="Glycosyltransferase subfamily 4-like N-terminal" evidence="2">
    <location>
        <begin position="20"/>
        <end position="173"/>
    </location>
</feature>
<reference evidence="3 4" key="1">
    <citation type="submission" date="2019-06" db="EMBL/GenBank/DDBJ databases">
        <title>Flavobacteriaceae Paucihalobacterium erythroidium CWB-1, complete genome.</title>
        <authorList>
            <person name="Wu S."/>
        </authorList>
    </citation>
    <scope>NUCLEOTIDE SEQUENCE [LARGE SCALE GENOMIC DNA]</scope>
    <source>
        <strain evidence="3 4">CWB-1</strain>
    </source>
</reference>
<evidence type="ECO:0000313" key="4">
    <source>
        <dbReference type="Proteomes" id="UP000317332"/>
    </source>
</evidence>
<evidence type="ECO:0000259" key="1">
    <source>
        <dbReference type="Pfam" id="PF00534"/>
    </source>
</evidence>
<dbReference type="Pfam" id="PF13439">
    <property type="entry name" value="Glyco_transf_4"/>
    <property type="match status" value="1"/>
</dbReference>
<proteinExistence type="predicted"/>
<dbReference type="GO" id="GO:0016757">
    <property type="term" value="F:glycosyltransferase activity"/>
    <property type="evidence" value="ECO:0007669"/>
    <property type="project" value="InterPro"/>
</dbReference>
<dbReference type="SUPFAM" id="SSF53756">
    <property type="entry name" value="UDP-Glycosyltransferase/glycogen phosphorylase"/>
    <property type="match status" value="1"/>
</dbReference>
<feature type="domain" description="Glycosyl transferase family 1" evidence="1">
    <location>
        <begin position="182"/>
        <end position="342"/>
    </location>
</feature>
<organism evidence="3 4">
    <name type="scientific">Paucihalobacter ruber</name>
    <dbReference type="NCBI Taxonomy" id="2567861"/>
    <lineage>
        <taxon>Bacteria</taxon>
        <taxon>Pseudomonadati</taxon>
        <taxon>Bacteroidota</taxon>
        <taxon>Flavobacteriia</taxon>
        <taxon>Flavobacteriales</taxon>
        <taxon>Flavobacteriaceae</taxon>
        <taxon>Paucihalobacter</taxon>
    </lineage>
</organism>
<dbReference type="OrthoDB" id="9811239at2"/>
<keyword evidence="3" id="KW-0808">Transferase</keyword>
<dbReference type="EMBL" id="VHIQ01000003">
    <property type="protein sequence ID" value="TPV33869.1"/>
    <property type="molecule type" value="Genomic_DNA"/>
</dbReference>
<dbReference type="Pfam" id="PF00534">
    <property type="entry name" value="Glycos_transf_1"/>
    <property type="match status" value="1"/>
</dbReference>
<keyword evidence="4" id="KW-1185">Reference proteome</keyword>
<gene>
    <name evidence="3" type="ORF">FJ651_06835</name>
</gene>
<dbReference type="RefSeq" id="WP_140989735.1">
    <property type="nucleotide sequence ID" value="NZ_VHIQ01000003.1"/>
</dbReference>
<dbReference type="InterPro" id="IPR028098">
    <property type="entry name" value="Glyco_trans_4-like_N"/>
</dbReference>
<accession>A0A506PJR9</accession>